<evidence type="ECO:0000256" key="2">
    <source>
        <dbReference type="ARBA" id="ARBA00022475"/>
    </source>
</evidence>
<evidence type="ECO:0000256" key="3">
    <source>
        <dbReference type="ARBA" id="ARBA00022519"/>
    </source>
</evidence>
<keyword evidence="7 11" id="KW-0472">Membrane</keyword>
<sequence length="133" mass="14187">MTRLISIALVAAGGALGALARWGVSSWVSQRFYGAIPWGTFTVNTIGSFILAFLAMSAEIGLVSPQLRVFAAIGFLGAFTTFSTFSVETLGLIRQGQYLNGFINIGIQIITGLLFAFLGLIAARALWTSLLKH</sequence>
<feature type="transmembrane region" description="Helical" evidence="11">
    <location>
        <begin position="36"/>
        <end position="55"/>
    </location>
</feature>
<dbReference type="RefSeq" id="WP_420069526.1">
    <property type="nucleotide sequence ID" value="NZ_JBCHKQ010000002.1"/>
</dbReference>
<comment type="subcellular location">
    <subcellularLocation>
        <location evidence="1 11">Cell membrane</location>
        <topology evidence="1 11">Multi-pass membrane protein</topology>
    </subcellularLocation>
</comment>
<evidence type="ECO:0000256" key="5">
    <source>
        <dbReference type="ARBA" id="ARBA00022989"/>
    </source>
</evidence>
<name>A0ABU9UBN7_9SPIR</name>
<gene>
    <name evidence="11 12" type="primary">crcB</name>
    <name evidence="11" type="synonym">fluC</name>
    <name evidence="12" type="ORF">WKV44_05960</name>
</gene>
<dbReference type="NCBIfam" id="TIGR00494">
    <property type="entry name" value="crcB"/>
    <property type="match status" value="1"/>
</dbReference>
<proteinExistence type="inferred from homology"/>
<keyword evidence="3" id="KW-0997">Cell inner membrane</keyword>
<keyword evidence="11" id="KW-0813">Transport</keyword>
<comment type="caution">
    <text evidence="12">The sequence shown here is derived from an EMBL/GenBank/DDBJ whole genome shotgun (WGS) entry which is preliminary data.</text>
</comment>
<feature type="binding site" evidence="11">
    <location>
        <position position="80"/>
    </location>
    <ligand>
        <name>Na(+)</name>
        <dbReference type="ChEBI" id="CHEBI:29101"/>
        <note>structural</note>
    </ligand>
</feature>
<comment type="activity regulation">
    <text evidence="11">Na(+) is not transported, but it plays an essential structural role and its presence is essential for fluoride channel function.</text>
</comment>
<evidence type="ECO:0000256" key="4">
    <source>
        <dbReference type="ARBA" id="ARBA00022692"/>
    </source>
</evidence>
<keyword evidence="11" id="KW-0915">Sodium</keyword>
<dbReference type="EMBL" id="JBCHKQ010000002">
    <property type="protein sequence ID" value="MEM5948080.1"/>
    <property type="molecule type" value="Genomic_DNA"/>
</dbReference>
<comment type="function">
    <text evidence="11">Fluoride-specific ion channel. Important for reducing fluoride concentration in the cell, thus reducing its toxicity.</text>
</comment>
<reference evidence="12 13" key="1">
    <citation type="submission" date="2024-03" db="EMBL/GenBank/DDBJ databases">
        <title>Ignisphaera cupida sp. nov., a hyperthermophilic hydrolytic archaeon from a hot spring of Kamchatka, and proposal of Ignisphaeraceae fam. nov.</title>
        <authorList>
            <person name="Podosokorskaya O.A."/>
            <person name="Elcheninov A.G."/>
            <person name="Maltseva A.I."/>
            <person name="Zayulina K.S."/>
            <person name="Novikov A."/>
            <person name="Merkel A.Y."/>
        </authorList>
    </citation>
    <scope>NUCLEOTIDE SEQUENCE [LARGE SCALE GENOMIC DNA]</scope>
    <source>
        <strain evidence="12 13">38H-sp</strain>
    </source>
</reference>
<keyword evidence="2 11" id="KW-1003">Cell membrane</keyword>
<feature type="transmembrane region" description="Helical" evidence="11">
    <location>
        <begin position="105"/>
        <end position="127"/>
    </location>
</feature>
<keyword evidence="4 11" id="KW-0812">Transmembrane</keyword>
<feature type="binding site" evidence="11">
    <location>
        <position position="77"/>
    </location>
    <ligand>
        <name>Na(+)</name>
        <dbReference type="ChEBI" id="CHEBI:29101"/>
        <note>structural</note>
    </ligand>
</feature>
<evidence type="ECO:0000256" key="11">
    <source>
        <dbReference type="HAMAP-Rule" id="MF_00454"/>
    </source>
</evidence>
<evidence type="ECO:0000313" key="13">
    <source>
        <dbReference type="Proteomes" id="UP001466331"/>
    </source>
</evidence>
<keyword evidence="13" id="KW-1185">Reference proteome</keyword>
<keyword evidence="8 11" id="KW-0407">Ion channel</keyword>
<dbReference type="Proteomes" id="UP001466331">
    <property type="component" value="Unassembled WGS sequence"/>
</dbReference>
<dbReference type="Pfam" id="PF02537">
    <property type="entry name" value="CRCB"/>
    <property type="match status" value="1"/>
</dbReference>
<dbReference type="InterPro" id="IPR003691">
    <property type="entry name" value="FluC"/>
</dbReference>
<comment type="similarity">
    <text evidence="9 11">Belongs to the fluoride channel Fluc/FEX (TC 1.A.43) family.</text>
</comment>
<protein>
    <recommendedName>
        <fullName evidence="11">Fluoride-specific ion channel FluC</fullName>
    </recommendedName>
</protein>
<evidence type="ECO:0000313" key="12">
    <source>
        <dbReference type="EMBL" id="MEM5948080.1"/>
    </source>
</evidence>
<organism evidence="12 13">
    <name type="scientific">Rarispira pelagica</name>
    <dbReference type="NCBI Taxonomy" id="3141764"/>
    <lineage>
        <taxon>Bacteria</taxon>
        <taxon>Pseudomonadati</taxon>
        <taxon>Spirochaetota</taxon>
        <taxon>Spirochaetia</taxon>
        <taxon>Winmispirales</taxon>
        <taxon>Winmispiraceae</taxon>
        <taxon>Rarispira</taxon>
    </lineage>
</organism>
<evidence type="ECO:0000256" key="9">
    <source>
        <dbReference type="ARBA" id="ARBA00035120"/>
    </source>
</evidence>
<evidence type="ECO:0000256" key="8">
    <source>
        <dbReference type="ARBA" id="ARBA00023303"/>
    </source>
</evidence>
<keyword evidence="6 11" id="KW-0406">Ion transport</keyword>
<keyword evidence="5 11" id="KW-1133">Transmembrane helix</keyword>
<dbReference type="PANTHER" id="PTHR28259:SF1">
    <property type="entry name" value="FLUORIDE EXPORT PROTEIN 1-RELATED"/>
    <property type="match status" value="1"/>
</dbReference>
<evidence type="ECO:0000256" key="6">
    <source>
        <dbReference type="ARBA" id="ARBA00023065"/>
    </source>
</evidence>
<keyword evidence="11" id="KW-0479">Metal-binding</keyword>
<dbReference type="HAMAP" id="MF_00454">
    <property type="entry name" value="FluC"/>
    <property type="match status" value="1"/>
</dbReference>
<comment type="catalytic activity">
    <reaction evidence="10">
        <text>fluoride(in) = fluoride(out)</text>
        <dbReference type="Rhea" id="RHEA:76159"/>
        <dbReference type="ChEBI" id="CHEBI:17051"/>
    </reaction>
    <physiologicalReaction direction="left-to-right" evidence="10">
        <dbReference type="Rhea" id="RHEA:76160"/>
    </physiologicalReaction>
</comment>
<evidence type="ECO:0000256" key="7">
    <source>
        <dbReference type="ARBA" id="ARBA00023136"/>
    </source>
</evidence>
<dbReference type="PANTHER" id="PTHR28259">
    <property type="entry name" value="FLUORIDE EXPORT PROTEIN 1-RELATED"/>
    <property type="match status" value="1"/>
</dbReference>
<accession>A0ABU9UBN7</accession>
<feature type="transmembrane region" description="Helical" evidence="11">
    <location>
        <begin position="67"/>
        <end position="85"/>
    </location>
</feature>
<evidence type="ECO:0000256" key="10">
    <source>
        <dbReference type="ARBA" id="ARBA00035585"/>
    </source>
</evidence>
<evidence type="ECO:0000256" key="1">
    <source>
        <dbReference type="ARBA" id="ARBA00004651"/>
    </source>
</evidence>